<evidence type="ECO:0000256" key="1">
    <source>
        <dbReference type="PROSITE-ProRule" id="PRU00169"/>
    </source>
</evidence>
<evidence type="ECO:0000313" key="4">
    <source>
        <dbReference type="Proteomes" id="UP000681594"/>
    </source>
</evidence>
<keyword evidence="4" id="KW-1185">Reference proteome</keyword>
<feature type="domain" description="Response regulatory" evidence="2">
    <location>
        <begin position="4"/>
        <end position="115"/>
    </location>
</feature>
<dbReference type="EMBL" id="JAGIZB010000001">
    <property type="protein sequence ID" value="MBP0443453.1"/>
    <property type="molecule type" value="Genomic_DNA"/>
</dbReference>
<dbReference type="Pfam" id="PF00072">
    <property type="entry name" value="Response_reg"/>
    <property type="match status" value="1"/>
</dbReference>
<protein>
    <submittedName>
        <fullName evidence="3">Response regulator</fullName>
    </submittedName>
</protein>
<feature type="modified residue" description="4-aspartylphosphate" evidence="1">
    <location>
        <position position="53"/>
    </location>
</feature>
<dbReference type="InterPro" id="IPR011006">
    <property type="entry name" value="CheY-like_superfamily"/>
</dbReference>
<evidence type="ECO:0000259" key="2">
    <source>
        <dbReference type="PROSITE" id="PS50110"/>
    </source>
</evidence>
<proteinExistence type="predicted"/>
<dbReference type="SMART" id="SM00448">
    <property type="entry name" value="REC"/>
    <property type="match status" value="1"/>
</dbReference>
<name>A0ABS4AAB5_9PROT</name>
<gene>
    <name evidence="3" type="ORF">J8J14_01565</name>
</gene>
<dbReference type="PROSITE" id="PS50110">
    <property type="entry name" value="RESPONSE_REGULATORY"/>
    <property type="match status" value="1"/>
</dbReference>
<dbReference type="RefSeq" id="WP_209377641.1">
    <property type="nucleotide sequence ID" value="NZ_JAGIZB010000001.1"/>
</dbReference>
<sequence length="148" mass="15674">MSQRVLIVEDEALIALDLTFCLEGLGHEVVATAADSAEAMAAVLEGVDLALVDLNLRDGPTGPSLGERLARDWNVTVIYLTANPRQVGPGVRGPVGILAKPYSEATLAQAVRFATSLREGREVMPPPELRLLAGPAPTFERAGREAGF</sequence>
<organism evidence="3 4">
    <name type="scientific">Pararoseomonas baculiformis</name>
    <dbReference type="NCBI Taxonomy" id="2820812"/>
    <lineage>
        <taxon>Bacteria</taxon>
        <taxon>Pseudomonadati</taxon>
        <taxon>Pseudomonadota</taxon>
        <taxon>Alphaproteobacteria</taxon>
        <taxon>Acetobacterales</taxon>
        <taxon>Acetobacteraceae</taxon>
        <taxon>Pararoseomonas</taxon>
    </lineage>
</organism>
<accession>A0ABS4AAB5</accession>
<dbReference type="Proteomes" id="UP000681594">
    <property type="component" value="Unassembled WGS sequence"/>
</dbReference>
<dbReference type="Gene3D" id="3.40.50.2300">
    <property type="match status" value="1"/>
</dbReference>
<dbReference type="SUPFAM" id="SSF52172">
    <property type="entry name" value="CheY-like"/>
    <property type="match status" value="1"/>
</dbReference>
<comment type="caution">
    <text evidence="3">The sequence shown here is derived from an EMBL/GenBank/DDBJ whole genome shotgun (WGS) entry which is preliminary data.</text>
</comment>
<dbReference type="InterPro" id="IPR001789">
    <property type="entry name" value="Sig_transdc_resp-reg_receiver"/>
</dbReference>
<evidence type="ECO:0000313" key="3">
    <source>
        <dbReference type="EMBL" id="MBP0443453.1"/>
    </source>
</evidence>
<keyword evidence="1" id="KW-0597">Phosphoprotein</keyword>
<reference evidence="3 4" key="1">
    <citation type="submission" date="2021-03" db="EMBL/GenBank/DDBJ databases">
        <authorList>
            <person name="So Y."/>
        </authorList>
    </citation>
    <scope>NUCLEOTIDE SEQUENCE [LARGE SCALE GENOMIC DNA]</scope>
    <source>
        <strain evidence="3 4">SSH11</strain>
    </source>
</reference>